<gene>
    <name evidence="1 3 4" type="ORF">SRAE_0000058600</name>
</gene>
<reference evidence="2" key="2">
    <citation type="submission" date="2014-09" db="EMBL/GenBank/DDBJ databases">
        <authorList>
            <person name="Martin A.A."/>
        </authorList>
    </citation>
    <scope>NUCLEOTIDE SEQUENCE</scope>
    <source>
        <strain evidence="2">ED321</strain>
    </source>
</reference>
<reference evidence="3" key="3">
    <citation type="submission" date="2020-12" db="UniProtKB">
        <authorList>
            <consortium name="WormBaseParasite"/>
        </authorList>
    </citation>
    <scope>IDENTIFICATION</scope>
</reference>
<dbReference type="RefSeq" id="XP_024500671.1">
    <property type="nucleotide sequence ID" value="XM_024646495.1"/>
</dbReference>
<accession>A0A090L002</accession>
<dbReference type="Proteomes" id="UP000035682">
    <property type="component" value="Unplaced"/>
</dbReference>
<dbReference type="WBParaSite" id="SRAE_0000058600.1">
    <property type="protein sequence ID" value="SRAE_0000058600.1"/>
    <property type="gene ID" value="WBGene00256332"/>
</dbReference>
<dbReference type="GeneID" id="36373830"/>
<dbReference type="WormBase" id="SRAE_0000058600">
    <property type="protein sequence ID" value="SRP07093"/>
    <property type="gene ID" value="WBGene00256332"/>
</dbReference>
<dbReference type="EMBL" id="LN609408">
    <property type="protein sequence ID" value="CEF61462.1"/>
    <property type="molecule type" value="Genomic_DNA"/>
</dbReference>
<reference evidence="1" key="1">
    <citation type="submission" date="2014-09" db="EMBL/GenBank/DDBJ databases">
        <authorList>
            <person name="Aslett A.Martin."/>
        </authorList>
    </citation>
    <scope>NUCLEOTIDE SEQUENCE</scope>
    <source>
        <strain evidence="1">ED321 Heterogonic</strain>
    </source>
</reference>
<evidence type="ECO:0000313" key="2">
    <source>
        <dbReference type="Proteomes" id="UP000035682"/>
    </source>
</evidence>
<dbReference type="CTD" id="36373830"/>
<dbReference type="AlphaFoldDB" id="A0A090L002"/>
<organism evidence="1">
    <name type="scientific">Strongyloides ratti</name>
    <name type="common">Parasitic roundworm</name>
    <dbReference type="NCBI Taxonomy" id="34506"/>
    <lineage>
        <taxon>Eukaryota</taxon>
        <taxon>Metazoa</taxon>
        <taxon>Ecdysozoa</taxon>
        <taxon>Nematoda</taxon>
        <taxon>Chromadorea</taxon>
        <taxon>Rhabditida</taxon>
        <taxon>Tylenchina</taxon>
        <taxon>Panagrolaimomorpha</taxon>
        <taxon>Strongyloidoidea</taxon>
        <taxon>Strongyloididae</taxon>
        <taxon>Strongyloides</taxon>
    </lineage>
</organism>
<name>A0A090L002_STRRB</name>
<proteinExistence type="predicted"/>
<protein>
    <submittedName>
        <fullName evidence="1 3">Uncharacterized protein</fullName>
    </submittedName>
</protein>
<evidence type="ECO:0000313" key="3">
    <source>
        <dbReference type="WBParaSite" id="SRAE_0000058600.1"/>
    </source>
</evidence>
<keyword evidence="2" id="KW-1185">Reference proteome</keyword>
<evidence type="ECO:0000313" key="4">
    <source>
        <dbReference type="WormBase" id="SRAE_0000058600"/>
    </source>
</evidence>
<evidence type="ECO:0000313" key="1">
    <source>
        <dbReference type="EMBL" id="CEF61462.1"/>
    </source>
</evidence>
<sequence>MFLSSLGARYRCRGFFNRMPPCNLFINVERDQFFMRTNGLISAYVKRNLYAMKSNYRQRNSVRFRMNNYAHDAFDQNTARKICAVYRVAYKLPTYIRFY</sequence>